<comment type="caution">
    <text evidence="2">The sequence shown here is derived from an EMBL/GenBank/DDBJ whole genome shotgun (WGS) entry which is preliminary data.</text>
</comment>
<gene>
    <name evidence="2" type="ORF">apy_04460</name>
</gene>
<dbReference type="Pfam" id="PF12679">
    <property type="entry name" value="ABC2_membrane_2"/>
    <property type="match status" value="1"/>
</dbReference>
<proteinExistence type="predicted"/>
<dbReference type="Proteomes" id="UP000291213">
    <property type="component" value="Unassembled WGS sequence"/>
</dbReference>
<accession>A0A401H8H9</accession>
<keyword evidence="1" id="KW-0472">Membrane</keyword>
<name>A0A401H8H9_AERPX</name>
<protein>
    <recommendedName>
        <fullName evidence="4">ABC transporter, permease protein</fullName>
    </recommendedName>
</protein>
<evidence type="ECO:0000256" key="1">
    <source>
        <dbReference type="SAM" id="Phobius"/>
    </source>
</evidence>
<dbReference type="PANTHER" id="PTHR37305">
    <property type="entry name" value="INTEGRAL MEMBRANE PROTEIN-RELATED"/>
    <property type="match status" value="1"/>
</dbReference>
<dbReference type="AlphaFoldDB" id="A0A401H8H9"/>
<keyword evidence="1" id="KW-1133">Transmembrane helix</keyword>
<dbReference type="OrthoDB" id="382242at2157"/>
<dbReference type="RefSeq" id="WP_131159771.1">
    <property type="nucleotide sequence ID" value="NZ_BDMD01000019.1"/>
</dbReference>
<dbReference type="GO" id="GO:0140359">
    <property type="term" value="F:ABC-type transporter activity"/>
    <property type="evidence" value="ECO:0007669"/>
    <property type="project" value="InterPro"/>
</dbReference>
<dbReference type="EMBL" id="BDMD01000019">
    <property type="protein sequence ID" value="GBF08721.1"/>
    <property type="molecule type" value="Genomic_DNA"/>
</dbReference>
<sequence length="266" mass="28666">MIPSVVAFEARLRLRGLIILSIAIAVLVVLTVWSWKPLEEDLETLQELLAQFPEEFIKFFAKGGVYTLNFDTYYIMNFHGFFYTAVLGGYIAYSSANTISGEVQGKTFWILLSSPHRRGLVLLSKYLVAAAVSAVASASTLAALALSAGVYGVEVDLARYLVLYTAGTVYHASVASLGILLGAVALSPRAPWAAAGMVIAMYFADTLTLDTRLERLGALSLTRYHDALGIVLEGGVPGHDLAVLAISTLAMLLTAVAVFERRDINI</sequence>
<dbReference type="GO" id="GO:0005886">
    <property type="term" value="C:plasma membrane"/>
    <property type="evidence" value="ECO:0007669"/>
    <property type="project" value="UniProtKB-SubCell"/>
</dbReference>
<evidence type="ECO:0000313" key="3">
    <source>
        <dbReference type="Proteomes" id="UP000291213"/>
    </source>
</evidence>
<dbReference type="PANTHER" id="PTHR37305:SF1">
    <property type="entry name" value="MEMBRANE PROTEIN"/>
    <property type="match status" value="1"/>
</dbReference>
<keyword evidence="1" id="KW-0812">Transmembrane</keyword>
<feature type="transmembrane region" description="Helical" evidence="1">
    <location>
        <begin position="12"/>
        <end position="35"/>
    </location>
</feature>
<organism evidence="2 3">
    <name type="scientific">Aeropyrum pernix</name>
    <dbReference type="NCBI Taxonomy" id="56636"/>
    <lineage>
        <taxon>Archaea</taxon>
        <taxon>Thermoproteota</taxon>
        <taxon>Thermoprotei</taxon>
        <taxon>Desulfurococcales</taxon>
        <taxon>Desulfurococcaceae</taxon>
        <taxon>Aeropyrum</taxon>
    </lineage>
</organism>
<feature type="transmembrane region" description="Helical" evidence="1">
    <location>
        <begin position="73"/>
        <end position="93"/>
    </location>
</feature>
<reference evidence="2 3" key="1">
    <citation type="submission" date="2017-02" db="EMBL/GenBank/DDBJ databases">
        <title>isolation and characterization of a novel temperate virus Aeropyrum globular virus 1 infecting hyperthermophilic archaeon Aeropyrum.</title>
        <authorList>
            <person name="Yumiya M."/>
            <person name="Yoshida T."/>
            <person name="Sako Y."/>
        </authorList>
    </citation>
    <scope>NUCLEOTIDE SEQUENCE [LARGE SCALE GENOMIC DNA]</scope>
    <source>
        <strain evidence="2 3">YK1-12-2013</strain>
    </source>
</reference>
<feature type="transmembrane region" description="Helical" evidence="1">
    <location>
        <begin position="241"/>
        <end position="259"/>
    </location>
</feature>
<feature type="transmembrane region" description="Helical" evidence="1">
    <location>
        <begin position="192"/>
        <end position="209"/>
    </location>
</feature>
<feature type="transmembrane region" description="Helical" evidence="1">
    <location>
        <begin position="126"/>
        <end position="149"/>
    </location>
</feature>
<evidence type="ECO:0000313" key="2">
    <source>
        <dbReference type="EMBL" id="GBF08721.1"/>
    </source>
</evidence>
<feature type="transmembrane region" description="Helical" evidence="1">
    <location>
        <begin position="161"/>
        <end position="185"/>
    </location>
</feature>
<evidence type="ECO:0008006" key="4">
    <source>
        <dbReference type="Google" id="ProtNLM"/>
    </source>
</evidence>